<gene>
    <name evidence="2" type="ORF">I7412_39495</name>
</gene>
<feature type="region of interest" description="Disordered" evidence="1">
    <location>
        <begin position="1"/>
        <end position="50"/>
    </location>
</feature>
<sequence>MACTSAPTPVSTGPAEAAAGGPAPGRPDAHPASPADESGAVSVPAGALRG</sequence>
<evidence type="ECO:0000256" key="1">
    <source>
        <dbReference type="SAM" id="MobiDB-lite"/>
    </source>
</evidence>
<evidence type="ECO:0000313" key="2">
    <source>
        <dbReference type="EMBL" id="MBL7633138.1"/>
    </source>
</evidence>
<feature type="compositionally biased region" description="Polar residues" evidence="1">
    <location>
        <begin position="1"/>
        <end position="11"/>
    </location>
</feature>
<dbReference type="EMBL" id="JAEACQ010000373">
    <property type="protein sequence ID" value="MBL7633138.1"/>
    <property type="molecule type" value="Genomic_DNA"/>
</dbReference>
<dbReference type="Proteomes" id="UP000604475">
    <property type="component" value="Unassembled WGS sequence"/>
</dbReference>
<accession>A0A937RIZ7</accession>
<dbReference type="AlphaFoldDB" id="A0A937RIZ7"/>
<keyword evidence="3" id="KW-1185">Reference proteome</keyword>
<reference evidence="2" key="1">
    <citation type="submission" date="2020-12" db="EMBL/GenBank/DDBJ databases">
        <title>Genomic characterization of non-nitrogen-fixing Frankia strains.</title>
        <authorList>
            <person name="Carlos-Shanley C."/>
            <person name="Guerra T."/>
            <person name="Hahn D."/>
        </authorList>
    </citation>
    <scope>NUCLEOTIDE SEQUENCE</scope>
    <source>
        <strain evidence="2">CN6</strain>
    </source>
</reference>
<comment type="caution">
    <text evidence="2">The sequence shown here is derived from an EMBL/GenBank/DDBJ whole genome shotgun (WGS) entry which is preliminary data.</text>
</comment>
<organism evidence="2 3">
    <name type="scientific">Frankia nepalensis</name>
    <dbReference type="NCBI Taxonomy" id="1836974"/>
    <lineage>
        <taxon>Bacteria</taxon>
        <taxon>Bacillati</taxon>
        <taxon>Actinomycetota</taxon>
        <taxon>Actinomycetes</taxon>
        <taxon>Frankiales</taxon>
        <taxon>Frankiaceae</taxon>
        <taxon>Frankia</taxon>
    </lineage>
</organism>
<evidence type="ECO:0000313" key="3">
    <source>
        <dbReference type="Proteomes" id="UP000604475"/>
    </source>
</evidence>
<protein>
    <submittedName>
        <fullName evidence="2">Uncharacterized protein</fullName>
    </submittedName>
</protein>
<proteinExistence type="predicted"/>
<name>A0A937RIZ7_9ACTN</name>